<reference evidence="1" key="1">
    <citation type="submission" date="1998-02" db="EMBL/GenBank/DDBJ databases">
        <title>Phylogeny on plasmids of Streptococcus mutans.</title>
        <authorList>
            <person name="Zou X.H."/>
            <person name="Caufield P.W."/>
        </authorList>
    </citation>
    <scope>NUCLEOTIDE SEQUENCE</scope>
    <source>
        <strain evidence="1">LM7</strain>
        <plasmid evidence="1">pLM7</plasmid>
    </source>
</reference>
<dbReference type="AlphaFoldDB" id="Q93R05"/>
<organism evidence="1">
    <name type="scientific">Streptococcus mutans</name>
    <dbReference type="NCBI Taxonomy" id="1309"/>
    <lineage>
        <taxon>Bacteria</taxon>
        <taxon>Bacillati</taxon>
        <taxon>Bacillota</taxon>
        <taxon>Bacilli</taxon>
        <taxon>Lactobacillales</taxon>
        <taxon>Streptococcaceae</taxon>
        <taxon>Streptococcus</taxon>
    </lineage>
</organism>
<evidence type="ECO:0000313" key="1">
    <source>
        <dbReference type="EMBL" id="AAK68905.1"/>
    </source>
</evidence>
<geneLocation type="plasmid" evidence="1">
    <name>pLM7</name>
</geneLocation>
<reference evidence="1" key="2">
    <citation type="submission" date="1998-02" db="EMBL/GenBank/DDBJ databases">
        <title>Structure and function of plasmid in Streptococcus mutans.</title>
        <authorList>
            <person name="Zou X.H."/>
            <person name="Caufield P.W."/>
        </authorList>
    </citation>
    <scope>NUCLEOTIDE SEQUENCE</scope>
    <source>
        <strain evidence="1">LM7</strain>
        <plasmid evidence="1">pLM7</plasmid>
    </source>
</reference>
<accession>Q93R05</accession>
<sequence length="258" mass="30345">MVRGLKEIELNDRDRFVLYLLDKFRVLDAKSVAVMASFSSESYAAIRLQKLARYGYIKRERIVTSLPLVHYLTSKGNDEINDIRRRQIKPRIGTLEHELAVGRVASYLTLNRGIEPISMITDRDMRAYESQINDNRVMSRKGDIVFLCPKTNKKVLVEVELTFKGVSRTKENIRKNKRISDEQLWFYPKHKKVLEKVLKEQNIDNRFYLEDLSIIPANQTIDYLFQDIDRFENIESYFINNFIEQQGEGGILDKWTTI</sequence>
<evidence type="ECO:0008006" key="2">
    <source>
        <dbReference type="Google" id="ProtNLM"/>
    </source>
</evidence>
<keyword evidence="1" id="KW-0614">Plasmid</keyword>
<dbReference type="RefSeq" id="WP_010925681.1">
    <property type="nucleotide sequence ID" value="NC_002810.1"/>
</dbReference>
<protein>
    <recommendedName>
        <fullName evidence="2">Replication-relaxation</fullName>
    </recommendedName>
</protein>
<proteinExistence type="predicted"/>
<name>Q93R05_STRMG</name>
<dbReference type="EMBL" id="AF050494">
    <property type="protein sequence ID" value="AAK68905.1"/>
    <property type="molecule type" value="Genomic_DNA"/>
</dbReference>